<sequence>MRINSVLRGATVFGAAAVIGVAGMQIANASPTVNAGAGETSASETAAGDTAAAGKRGPRGPRGYTGPRGPVGPAGPSLVSGQFLPGANLPAGRYRAEGVVNVWGANTFSYTSVARTLRNFVYVDSAQSPAGVEINIAVDTTPLDGPASGVTTYKCATEPTLTGDFNAAGATCSIASISIPAGAIWYFQTGGATDESGDFFSYTIS</sequence>
<evidence type="ECO:0000256" key="2">
    <source>
        <dbReference type="SAM" id="SignalP"/>
    </source>
</evidence>
<feature type="chain" id="PRO_5046334324" description="Collagen triple helix repeat protein" evidence="2">
    <location>
        <begin position="30"/>
        <end position="205"/>
    </location>
</feature>
<evidence type="ECO:0000313" key="3">
    <source>
        <dbReference type="EMBL" id="GAA0622002.1"/>
    </source>
</evidence>
<evidence type="ECO:0000256" key="1">
    <source>
        <dbReference type="SAM" id="MobiDB-lite"/>
    </source>
</evidence>
<feature type="compositionally biased region" description="Low complexity" evidence="1">
    <location>
        <begin position="39"/>
        <end position="68"/>
    </location>
</feature>
<feature type="region of interest" description="Disordered" evidence="1">
    <location>
        <begin position="32"/>
        <end position="77"/>
    </location>
</feature>
<accession>A0ABN1GWQ4</accession>
<name>A0ABN1GWQ4_9ACTN</name>
<evidence type="ECO:0008006" key="5">
    <source>
        <dbReference type="Google" id="ProtNLM"/>
    </source>
</evidence>
<keyword evidence="4" id="KW-1185">Reference proteome</keyword>
<proteinExistence type="predicted"/>
<comment type="caution">
    <text evidence="3">The sequence shown here is derived from an EMBL/GenBank/DDBJ whole genome shotgun (WGS) entry which is preliminary data.</text>
</comment>
<gene>
    <name evidence="3" type="ORF">GCM10009547_26010</name>
</gene>
<keyword evidence="2" id="KW-0732">Signal</keyword>
<organism evidence="3 4">
    <name type="scientific">Sporichthya brevicatena</name>
    <dbReference type="NCBI Taxonomy" id="171442"/>
    <lineage>
        <taxon>Bacteria</taxon>
        <taxon>Bacillati</taxon>
        <taxon>Actinomycetota</taxon>
        <taxon>Actinomycetes</taxon>
        <taxon>Sporichthyales</taxon>
        <taxon>Sporichthyaceae</taxon>
        <taxon>Sporichthya</taxon>
    </lineage>
</organism>
<protein>
    <recommendedName>
        <fullName evidence="5">Collagen triple helix repeat protein</fullName>
    </recommendedName>
</protein>
<dbReference type="EMBL" id="BAAAHE010000020">
    <property type="protein sequence ID" value="GAA0622002.1"/>
    <property type="molecule type" value="Genomic_DNA"/>
</dbReference>
<dbReference type="Proteomes" id="UP001500957">
    <property type="component" value="Unassembled WGS sequence"/>
</dbReference>
<feature type="signal peptide" evidence="2">
    <location>
        <begin position="1"/>
        <end position="29"/>
    </location>
</feature>
<evidence type="ECO:0000313" key="4">
    <source>
        <dbReference type="Proteomes" id="UP001500957"/>
    </source>
</evidence>
<dbReference type="RefSeq" id="WP_344605353.1">
    <property type="nucleotide sequence ID" value="NZ_BAAAHE010000020.1"/>
</dbReference>
<reference evidence="3 4" key="1">
    <citation type="journal article" date="2019" name="Int. J. Syst. Evol. Microbiol.">
        <title>The Global Catalogue of Microorganisms (GCM) 10K type strain sequencing project: providing services to taxonomists for standard genome sequencing and annotation.</title>
        <authorList>
            <consortium name="The Broad Institute Genomics Platform"/>
            <consortium name="The Broad Institute Genome Sequencing Center for Infectious Disease"/>
            <person name="Wu L."/>
            <person name="Ma J."/>
        </authorList>
    </citation>
    <scope>NUCLEOTIDE SEQUENCE [LARGE SCALE GENOMIC DNA]</scope>
    <source>
        <strain evidence="3 4">JCM 10671</strain>
    </source>
</reference>